<evidence type="ECO:0000313" key="2">
    <source>
        <dbReference type="EMBL" id="MBP2201578.1"/>
    </source>
</evidence>
<reference evidence="2" key="1">
    <citation type="submission" date="2021-03" db="EMBL/GenBank/DDBJ databases">
        <title>Genomic Encyclopedia of Type Strains, Phase IV (KMG-V): Genome sequencing to study the core and pangenomes of soil and plant-associated prokaryotes.</title>
        <authorList>
            <person name="Whitman W."/>
        </authorList>
    </citation>
    <scope>NUCLEOTIDE SEQUENCE</scope>
    <source>
        <strain evidence="2">C4</strain>
    </source>
</reference>
<dbReference type="SUPFAM" id="SSF88723">
    <property type="entry name" value="PIN domain-like"/>
    <property type="match status" value="1"/>
</dbReference>
<dbReference type="CDD" id="cd09879">
    <property type="entry name" value="PIN_VapC_AF0591-like"/>
    <property type="match status" value="1"/>
</dbReference>
<dbReference type="PANTHER" id="PTHR12416">
    <property type="entry name" value="RRNA-PROCESSING PROTEIN UTP23 HOMOLOG"/>
    <property type="match status" value="1"/>
</dbReference>
<comment type="caution">
    <text evidence="2">The sequence shown here is derived from an EMBL/GenBank/DDBJ whole genome shotgun (WGS) entry which is preliminary data.</text>
</comment>
<dbReference type="AlphaFoldDB" id="A0A8J7UTE5"/>
<name>A0A8J7UTE5_METVO</name>
<dbReference type="InterPro" id="IPR041120">
    <property type="entry name" value="PIN_9"/>
</dbReference>
<dbReference type="SMART" id="SM00670">
    <property type="entry name" value="PINc"/>
    <property type="match status" value="1"/>
</dbReference>
<dbReference type="Gene3D" id="3.40.50.1010">
    <property type="entry name" value="5'-nuclease"/>
    <property type="match status" value="1"/>
</dbReference>
<proteinExistence type="predicted"/>
<feature type="domain" description="PIN" evidence="1">
    <location>
        <begin position="27"/>
        <end position="131"/>
    </location>
</feature>
<dbReference type="OrthoDB" id="15280at2157"/>
<protein>
    <submittedName>
        <fullName evidence="2">rRNA-processing protein FCF1</fullName>
    </submittedName>
</protein>
<accession>A0A8J7UTE5</accession>
<dbReference type="Pfam" id="PF18477">
    <property type="entry name" value="PIN_9"/>
    <property type="match status" value="1"/>
</dbReference>
<dbReference type="InterPro" id="IPR029060">
    <property type="entry name" value="PIN-like_dom_sf"/>
</dbReference>
<evidence type="ECO:0000259" key="1">
    <source>
        <dbReference type="SMART" id="SM00670"/>
    </source>
</evidence>
<organism evidence="2 3">
    <name type="scientific">Methanococcus voltae</name>
    <dbReference type="NCBI Taxonomy" id="2188"/>
    <lineage>
        <taxon>Archaea</taxon>
        <taxon>Methanobacteriati</taxon>
        <taxon>Methanobacteriota</taxon>
        <taxon>Methanomada group</taxon>
        <taxon>Methanococci</taxon>
        <taxon>Methanococcales</taxon>
        <taxon>Methanococcaceae</taxon>
        <taxon>Methanococcus</taxon>
    </lineage>
</organism>
<dbReference type="RefSeq" id="WP_209591047.1">
    <property type="nucleotide sequence ID" value="NZ_JAGGMU010000002.1"/>
</dbReference>
<dbReference type="Proteomes" id="UP000740329">
    <property type="component" value="Unassembled WGS sequence"/>
</dbReference>
<sequence>MDKTENSQNIQNYSDNQDIKKKELKKYSILLDTNFLIYSFKQGINITYELERVIPVNGEIIILKCVIDELNKLKKELKGKEKFAINLALKLVSRYKIVDYYEGKYADEMIVNYIKNHENCIVGTNDKILKKSIMDLGVPIILIKQQKYYELQGYL</sequence>
<dbReference type="EMBL" id="JAGGMV010000002">
    <property type="protein sequence ID" value="MBP2201578.1"/>
    <property type="molecule type" value="Genomic_DNA"/>
</dbReference>
<gene>
    <name evidence="2" type="ORF">J3E07_000990</name>
</gene>
<evidence type="ECO:0000313" key="3">
    <source>
        <dbReference type="Proteomes" id="UP000740329"/>
    </source>
</evidence>
<dbReference type="InterPro" id="IPR002716">
    <property type="entry name" value="PIN_dom"/>
</dbReference>